<keyword evidence="6" id="KW-1185">Reference proteome</keyword>
<proteinExistence type="predicted"/>
<dbReference type="Pfam" id="PF24426">
    <property type="entry name" value="HTH_NDX"/>
    <property type="match status" value="1"/>
</dbReference>
<evidence type="ECO:0000256" key="2">
    <source>
        <dbReference type="PROSITE-ProRule" id="PRU00108"/>
    </source>
</evidence>
<gene>
    <name evidence="5" type="ORF">TSUD_107910</name>
</gene>
<feature type="compositionally biased region" description="Polar residues" evidence="3">
    <location>
        <begin position="595"/>
        <end position="605"/>
    </location>
</feature>
<dbReference type="InterPro" id="IPR039325">
    <property type="entry name" value="NDX"/>
</dbReference>
<keyword evidence="2" id="KW-0238">DNA-binding</keyword>
<evidence type="ECO:0000256" key="3">
    <source>
        <dbReference type="SAM" id="MobiDB-lite"/>
    </source>
</evidence>
<comment type="subcellular location">
    <subcellularLocation>
        <location evidence="1 2">Nucleus</location>
    </subcellularLocation>
</comment>
<evidence type="ECO:0000256" key="1">
    <source>
        <dbReference type="ARBA" id="ARBA00004123"/>
    </source>
</evidence>
<keyword evidence="2" id="KW-0539">Nucleus</keyword>
<dbReference type="InterPro" id="IPR057287">
    <property type="entry name" value="Ndx_N"/>
</dbReference>
<dbReference type="InterPro" id="IPR056560">
    <property type="entry name" value="HTH_NDX"/>
</dbReference>
<feature type="compositionally biased region" description="Basic and acidic residues" evidence="3">
    <location>
        <begin position="619"/>
        <end position="629"/>
    </location>
</feature>
<dbReference type="GO" id="GO:0003697">
    <property type="term" value="F:single-stranded DNA binding"/>
    <property type="evidence" value="ECO:0007669"/>
    <property type="project" value="InterPro"/>
</dbReference>
<dbReference type="Pfam" id="PF25246">
    <property type="entry name" value="Nodulin_N"/>
    <property type="match status" value="1"/>
</dbReference>
<dbReference type="CDD" id="cd00086">
    <property type="entry name" value="homeodomain"/>
    <property type="match status" value="1"/>
</dbReference>
<feature type="region of interest" description="Disordered" evidence="3">
    <location>
        <begin position="746"/>
        <end position="777"/>
    </location>
</feature>
<organism evidence="5 6">
    <name type="scientific">Trifolium subterraneum</name>
    <name type="common">Subterranean clover</name>
    <dbReference type="NCBI Taxonomy" id="3900"/>
    <lineage>
        <taxon>Eukaryota</taxon>
        <taxon>Viridiplantae</taxon>
        <taxon>Streptophyta</taxon>
        <taxon>Embryophyta</taxon>
        <taxon>Tracheophyta</taxon>
        <taxon>Spermatophyta</taxon>
        <taxon>Magnoliopsida</taxon>
        <taxon>eudicotyledons</taxon>
        <taxon>Gunneridae</taxon>
        <taxon>Pentapetalae</taxon>
        <taxon>rosids</taxon>
        <taxon>fabids</taxon>
        <taxon>Fabales</taxon>
        <taxon>Fabaceae</taxon>
        <taxon>Papilionoideae</taxon>
        <taxon>50 kb inversion clade</taxon>
        <taxon>NPAAA clade</taxon>
        <taxon>Hologalegina</taxon>
        <taxon>IRL clade</taxon>
        <taxon>Trifolieae</taxon>
        <taxon>Trifolium</taxon>
    </lineage>
</organism>
<dbReference type="InterPro" id="IPR056559">
    <property type="entry name" value="NDX_C"/>
</dbReference>
<feature type="region of interest" description="Disordered" evidence="3">
    <location>
        <begin position="543"/>
        <end position="682"/>
    </location>
</feature>
<dbReference type="EMBL" id="DF973348">
    <property type="protein sequence ID" value="GAU27200.1"/>
    <property type="molecule type" value="Genomic_DNA"/>
</dbReference>
<dbReference type="PANTHER" id="PTHR35743">
    <property type="entry name" value="NODULIN HOMEOBOX"/>
    <property type="match status" value="1"/>
</dbReference>
<feature type="compositionally biased region" description="Polar residues" evidence="3">
    <location>
        <begin position="574"/>
        <end position="587"/>
    </location>
</feature>
<dbReference type="AlphaFoldDB" id="A0A2Z6MU27"/>
<sequence>MISSLKQLQGVTSLDLNKLLRDAENFTIQHSTEKGSLLKIDLEKLARSLPLHLVSVLISSKKDEDMLKYLLCGIRLLHSLCDLSSKNSKFEQIFLDDVKVEEQLIDMVFFMLTYLGGYRQEGHAFSHVHLLHSTLVACNLYLLTGLISTQWRDIVHVLLAHPKVDIFMDAAFGSVRVVVRFLETTLVAYNKDTSMESNLTAERVVFYLCQQCEASLQFLQSLCQQKSFKERLLRNKELCGKGSILLLAQSILKLHIQPSTPSRITAAISRLKAKILSILLSLCEAENISYLDEVASSTKSLELSKSVALELNAMRLADIFSDDSNFRSYMILCFTEVLTAIISLSHGDFLSCWCSSNLSETEEDASLEYDIFAAVGWVLHNTSPDVKDATNLEFNLTRNSMLKASYAHHRTSLFIKFFANLHCFVPNVCEEQERNLFVLKVVECLQMDLSNLLPGFSFDSDAPKFATASKNLRSLLSHAESLIPNFVNVEDVQLLRVFFGELQSLFTSNGSGRNRVQKTQDSKFGESSWDKFYKLNINESYQEAQSAGGRPLPLTGKEPSDLDKKGGKVKEGMSENSSYANLEQRNTQAEDKVQGNGSNRQSQVENKGMSGKTASVGARDIDKDAHKIETSGSDASSAKGKNAVVHMNNSDLSKSNEHLKKVTVKENPEDEKSELAQRKKRKRTIMNDEQVSMIEKALLDEPDMHRNAASLQSWADKLSLNGSEVTSSQLKNWLNNRKARLARTAKDVRPAGDDVDNPVSDRQIGSALGPHESPNGPGQHVVLVGVQGEEIGKGTVFQSHGTWYGKTLEELATCVVDVCELRVDKGLRLPYSSEAIGTTFSEAQAKFGVMRVLWDLNKILVLRSD</sequence>
<feature type="DNA-binding region" description="Homeobox" evidence="2">
    <location>
        <begin position="679"/>
        <end position="745"/>
    </location>
</feature>
<dbReference type="PROSITE" id="PS50071">
    <property type="entry name" value="HOMEOBOX_2"/>
    <property type="match status" value="1"/>
</dbReference>
<evidence type="ECO:0000313" key="6">
    <source>
        <dbReference type="Proteomes" id="UP000242715"/>
    </source>
</evidence>
<keyword evidence="2" id="KW-0371">Homeobox</keyword>
<feature type="compositionally biased region" description="Basic and acidic residues" evidence="3">
    <location>
        <begin position="558"/>
        <end position="573"/>
    </location>
</feature>
<feature type="domain" description="Homeobox" evidence="4">
    <location>
        <begin position="677"/>
        <end position="744"/>
    </location>
</feature>
<dbReference type="OrthoDB" id="2020792at2759"/>
<dbReference type="Proteomes" id="UP000242715">
    <property type="component" value="Unassembled WGS sequence"/>
</dbReference>
<dbReference type="SMART" id="SM00389">
    <property type="entry name" value="HOX"/>
    <property type="match status" value="1"/>
</dbReference>
<reference evidence="6" key="1">
    <citation type="journal article" date="2017" name="Front. Plant Sci.">
        <title>Climate Clever Clovers: New Paradigm to Reduce the Environmental Footprint of Ruminants by Breeding Low Methanogenic Forages Utilizing Haplotype Variation.</title>
        <authorList>
            <person name="Kaur P."/>
            <person name="Appels R."/>
            <person name="Bayer P.E."/>
            <person name="Keeble-Gagnere G."/>
            <person name="Wang J."/>
            <person name="Hirakawa H."/>
            <person name="Shirasawa K."/>
            <person name="Vercoe P."/>
            <person name="Stefanova K."/>
            <person name="Durmic Z."/>
            <person name="Nichols P."/>
            <person name="Revell C."/>
            <person name="Isobe S.N."/>
            <person name="Edwards D."/>
            <person name="Erskine W."/>
        </authorList>
    </citation>
    <scope>NUCLEOTIDE SEQUENCE [LARGE SCALE GENOMIC DNA]</scope>
    <source>
        <strain evidence="6">cv. Daliak</strain>
    </source>
</reference>
<evidence type="ECO:0000313" key="5">
    <source>
        <dbReference type="EMBL" id="GAU27200.1"/>
    </source>
</evidence>
<name>A0A2Z6MU27_TRISU</name>
<dbReference type="Gene3D" id="1.10.10.60">
    <property type="entry name" value="Homeodomain-like"/>
    <property type="match status" value="1"/>
</dbReference>
<evidence type="ECO:0000259" key="4">
    <source>
        <dbReference type="PROSITE" id="PS50071"/>
    </source>
</evidence>
<dbReference type="GO" id="GO:0009908">
    <property type="term" value="P:flower development"/>
    <property type="evidence" value="ECO:0007669"/>
    <property type="project" value="InterPro"/>
</dbReference>
<accession>A0A2Z6MU27</accession>
<dbReference type="GO" id="GO:0005634">
    <property type="term" value="C:nucleus"/>
    <property type="evidence" value="ECO:0007669"/>
    <property type="project" value="UniProtKB-SubCell"/>
</dbReference>
<dbReference type="PANTHER" id="PTHR35743:SF1">
    <property type="entry name" value="NODULIN HOMEOBOX"/>
    <property type="match status" value="1"/>
</dbReference>
<protein>
    <recommendedName>
        <fullName evidence="4">Homeobox domain-containing protein</fullName>
    </recommendedName>
</protein>
<dbReference type="Pfam" id="PF24679">
    <property type="entry name" value="Nodulin_C"/>
    <property type="match status" value="1"/>
</dbReference>
<dbReference type="InterPro" id="IPR001356">
    <property type="entry name" value="HD"/>
</dbReference>
<feature type="compositionally biased region" description="Basic and acidic residues" evidence="3">
    <location>
        <begin position="654"/>
        <end position="667"/>
    </location>
</feature>